<organism evidence="3 4">
    <name type="scientific">Nostocoides japonicum T1-X7</name>
    <dbReference type="NCBI Taxonomy" id="1194083"/>
    <lineage>
        <taxon>Bacteria</taxon>
        <taxon>Bacillati</taxon>
        <taxon>Actinomycetota</taxon>
        <taxon>Actinomycetes</taxon>
        <taxon>Micrococcales</taxon>
        <taxon>Intrasporangiaceae</taxon>
        <taxon>Nostocoides</taxon>
    </lineage>
</organism>
<evidence type="ECO:0000256" key="1">
    <source>
        <dbReference type="SAM" id="MobiDB-lite"/>
    </source>
</evidence>
<evidence type="ECO:0008006" key="5">
    <source>
        <dbReference type="Google" id="ProtNLM"/>
    </source>
</evidence>
<dbReference type="Proteomes" id="UP000035721">
    <property type="component" value="Unassembled WGS sequence"/>
</dbReference>
<keyword evidence="2" id="KW-0812">Transmembrane</keyword>
<dbReference type="InterPro" id="IPR021403">
    <property type="entry name" value="DUF3043"/>
</dbReference>
<feature type="compositionally biased region" description="Basic and acidic residues" evidence="1">
    <location>
        <begin position="49"/>
        <end position="61"/>
    </location>
</feature>
<evidence type="ECO:0000256" key="2">
    <source>
        <dbReference type="SAM" id="Phobius"/>
    </source>
</evidence>
<dbReference type="AlphaFoldDB" id="A0A077LVN6"/>
<proteinExistence type="predicted"/>
<name>A0A077LVN6_9MICO</name>
<gene>
    <name evidence="3" type="ORF">BN12_1500006</name>
</gene>
<feature type="transmembrane region" description="Helical" evidence="2">
    <location>
        <begin position="101"/>
        <end position="122"/>
    </location>
</feature>
<dbReference type="RefSeq" id="WP_048553704.1">
    <property type="nucleotide sequence ID" value="NZ_HF570958.1"/>
</dbReference>
<comment type="caution">
    <text evidence="3">The sequence shown here is derived from an EMBL/GenBank/DDBJ whole genome shotgun (WGS) entry which is preliminary data.</text>
</comment>
<evidence type="ECO:0000313" key="4">
    <source>
        <dbReference type="Proteomes" id="UP000035721"/>
    </source>
</evidence>
<keyword evidence="2" id="KW-0472">Membrane</keyword>
<keyword evidence="4" id="KW-1185">Reference proteome</keyword>
<feature type="region of interest" description="Disordered" evidence="1">
    <location>
        <begin position="1"/>
        <end position="61"/>
    </location>
</feature>
<evidence type="ECO:0000313" key="3">
    <source>
        <dbReference type="EMBL" id="CCH76882.1"/>
    </source>
</evidence>
<sequence>MFGRDKTKATAAGTEESGEAHPVREGAKNRPTPKRKDQEAARKQPLVITDRKAARSTDKVKRREQQLKMRQAMVTGDDRYLPARDKGPVRRYVRDYVDARWSVGEFLLPVMILVLALTFVRIAAAYQIMFIGVYGVILLAIIDSVILWQKVKKRVRTKFAPGEIPRGLAMYAIMRSFQMRRMRMPKPQVARGQYPA</sequence>
<dbReference type="STRING" id="1194083.BN12_1500006"/>
<protein>
    <recommendedName>
        <fullName evidence="5">Integral membrane protein</fullName>
    </recommendedName>
</protein>
<feature type="transmembrane region" description="Helical" evidence="2">
    <location>
        <begin position="128"/>
        <end position="148"/>
    </location>
</feature>
<feature type="compositionally biased region" description="Basic and acidic residues" evidence="1">
    <location>
        <begin position="18"/>
        <end position="42"/>
    </location>
</feature>
<accession>A0A077LVN6</accession>
<dbReference type="EMBL" id="CAJB01000058">
    <property type="protein sequence ID" value="CCH76882.1"/>
    <property type="molecule type" value="Genomic_DNA"/>
</dbReference>
<reference evidence="3 4" key="1">
    <citation type="journal article" date="2013" name="ISME J.">
        <title>A metabolic model for members of the genus Tetrasphaera involved in enhanced biological phosphorus removal.</title>
        <authorList>
            <person name="Kristiansen R."/>
            <person name="Nguyen H.T.T."/>
            <person name="Saunders A.M."/>
            <person name="Nielsen J.L."/>
            <person name="Wimmer R."/>
            <person name="Le V.Q."/>
            <person name="McIlroy S.J."/>
            <person name="Petrovski S."/>
            <person name="Seviour R.J."/>
            <person name="Calteau A."/>
            <person name="Nielsen K.L."/>
            <person name="Nielsen P.H."/>
        </authorList>
    </citation>
    <scope>NUCLEOTIDE SEQUENCE [LARGE SCALE GENOMIC DNA]</scope>
    <source>
        <strain evidence="3 4">T1-X7</strain>
    </source>
</reference>
<keyword evidence="2" id="KW-1133">Transmembrane helix</keyword>
<dbReference type="Pfam" id="PF11241">
    <property type="entry name" value="DUF3043"/>
    <property type="match status" value="1"/>
</dbReference>